<dbReference type="EMBL" id="JAHOPC010000024">
    <property type="protein sequence ID" value="MBU8869098.1"/>
    <property type="molecule type" value="Genomic_DNA"/>
</dbReference>
<dbReference type="RefSeq" id="WP_216927453.1">
    <property type="nucleotide sequence ID" value="NZ_JAHOPC010000024.1"/>
</dbReference>
<sequence>MQKITAQQIRSSFINASRSEAAKLNLPRDFETIDWDNLEFLGWRDEKMPQRGYLVVPHRGKLTGIMLRAPEGGSGKKRVVLCELCRDVFSKDDVYLWVAKKAGQSGKDGNTVGTLICAEFGCSANVRKEPPANEINPDPAVVVVRQIAGLEERTAQFLNRVRGTSTR</sequence>
<accession>A0ABS6IBK1</accession>
<protein>
    <submittedName>
        <fullName evidence="2">FBP domain-containing protein</fullName>
    </submittedName>
</protein>
<feature type="domain" description="Elongation factor G-binding protein C-terminal treble-clef zinc-finger" evidence="1">
    <location>
        <begin position="8"/>
        <end position="161"/>
    </location>
</feature>
<proteinExistence type="predicted"/>
<dbReference type="InterPro" id="IPR032330">
    <property type="entry name" value="EF-G-binding_C"/>
</dbReference>
<evidence type="ECO:0000313" key="2">
    <source>
        <dbReference type="EMBL" id="MBU8869098.1"/>
    </source>
</evidence>
<reference evidence="2 3" key="1">
    <citation type="submission" date="2021-06" db="EMBL/GenBank/DDBJ databases">
        <authorList>
            <person name="Jeong J.W."/>
        </authorList>
    </citation>
    <scope>NUCLEOTIDE SEQUENCE [LARGE SCALE GENOMIC DNA]</scope>
    <source>
        <strain evidence="2 3">MMS21-TAE1-1</strain>
    </source>
</reference>
<keyword evidence="3" id="KW-1185">Reference proteome</keyword>
<comment type="caution">
    <text evidence="2">The sequence shown here is derived from an EMBL/GenBank/DDBJ whole genome shotgun (WGS) entry which is preliminary data.</text>
</comment>
<evidence type="ECO:0000313" key="3">
    <source>
        <dbReference type="Proteomes" id="UP000824166"/>
    </source>
</evidence>
<dbReference type="Pfam" id="PF16571">
    <property type="entry name" value="FBP_C"/>
    <property type="match status" value="1"/>
</dbReference>
<name>A0ABS6IBK1_9MICC</name>
<organism evidence="2 3">
    <name type="scientific">Paenarthrobacter aromaticivorans</name>
    <dbReference type="NCBI Taxonomy" id="2849150"/>
    <lineage>
        <taxon>Bacteria</taxon>
        <taxon>Bacillati</taxon>
        <taxon>Actinomycetota</taxon>
        <taxon>Actinomycetes</taxon>
        <taxon>Micrococcales</taxon>
        <taxon>Micrococcaceae</taxon>
        <taxon>Paenarthrobacter</taxon>
    </lineage>
</organism>
<gene>
    <name evidence="2" type="ORF">KSW38_22645</name>
</gene>
<evidence type="ECO:0000259" key="1">
    <source>
        <dbReference type="Pfam" id="PF16571"/>
    </source>
</evidence>
<dbReference type="Proteomes" id="UP000824166">
    <property type="component" value="Unassembled WGS sequence"/>
</dbReference>